<dbReference type="InterPro" id="IPR015943">
    <property type="entry name" value="WD40/YVTN_repeat-like_dom_sf"/>
</dbReference>
<reference evidence="1 2" key="1">
    <citation type="submission" date="2020-08" db="EMBL/GenBank/DDBJ databases">
        <title>Genomic Encyclopedia of Type Strains, Phase IV (KMG-V): Genome sequencing to study the core and pangenomes of soil and plant-associated prokaryotes.</title>
        <authorList>
            <person name="Whitman W."/>
        </authorList>
    </citation>
    <scope>NUCLEOTIDE SEQUENCE [LARGE SCALE GENOMIC DNA]</scope>
    <source>
        <strain evidence="1 2">34/80</strain>
    </source>
</reference>
<protein>
    <submittedName>
        <fullName evidence="1">Uncharacterized protein</fullName>
    </submittedName>
</protein>
<name>A0A840FK90_9BURK</name>
<dbReference type="EMBL" id="JACIFZ010000004">
    <property type="protein sequence ID" value="MBB4222966.1"/>
    <property type="molecule type" value="Genomic_DNA"/>
</dbReference>
<dbReference type="RefSeq" id="WP_221297593.1">
    <property type="nucleotide sequence ID" value="NZ_JACIFZ010000004.1"/>
</dbReference>
<gene>
    <name evidence="1" type="ORF">GGD71_003748</name>
</gene>
<sequence>MLTDIAQLDTARLAISTGCVRYADLAYLVVTDRKLAKEKVPHSTILSIDGGKVGGIDLHWAVASVAVCHQPQERLIAVGQWGQVRVLGGGENAEEPPIHDGKLDPSHRGPLREVRAVARGRAYAVGTGRQCYLREGPGHWRCIDATAQAADGKPLTDKSFESIDGFSDQEVYAVGWDGEIWGWNGTRWQQFQSPTNVALHKVICAPDGHVYACGKMGVVVKGRGTNWEIVEHAVTEETFWGMAAFEDRIYLSTTHLLYVIDARGLQPFQPAEDPPTSCYHLSAADGVMWSIGFTEVFEMAAHRWTRLL</sequence>
<organism evidence="1 2">
    <name type="scientific">Variovorax guangxiensis</name>
    <dbReference type="NCBI Taxonomy" id="1775474"/>
    <lineage>
        <taxon>Bacteria</taxon>
        <taxon>Pseudomonadati</taxon>
        <taxon>Pseudomonadota</taxon>
        <taxon>Betaproteobacteria</taxon>
        <taxon>Burkholderiales</taxon>
        <taxon>Comamonadaceae</taxon>
        <taxon>Variovorax</taxon>
    </lineage>
</organism>
<evidence type="ECO:0000313" key="2">
    <source>
        <dbReference type="Proteomes" id="UP000524450"/>
    </source>
</evidence>
<accession>A0A840FK90</accession>
<evidence type="ECO:0000313" key="1">
    <source>
        <dbReference type="EMBL" id="MBB4222966.1"/>
    </source>
</evidence>
<dbReference type="AlphaFoldDB" id="A0A840FK90"/>
<dbReference type="Proteomes" id="UP000524450">
    <property type="component" value="Unassembled WGS sequence"/>
</dbReference>
<dbReference type="SUPFAM" id="SSF110296">
    <property type="entry name" value="Oligoxyloglucan reducing end-specific cellobiohydrolase"/>
    <property type="match status" value="1"/>
</dbReference>
<proteinExistence type="predicted"/>
<dbReference type="Gene3D" id="2.130.10.10">
    <property type="entry name" value="YVTN repeat-like/Quinoprotein amine dehydrogenase"/>
    <property type="match status" value="1"/>
</dbReference>
<comment type="caution">
    <text evidence="1">The sequence shown here is derived from an EMBL/GenBank/DDBJ whole genome shotgun (WGS) entry which is preliminary data.</text>
</comment>